<evidence type="ECO:0000313" key="2">
    <source>
        <dbReference type="EMBL" id="PEH40580.1"/>
    </source>
</evidence>
<protein>
    <recommendedName>
        <fullName evidence="4">Calcium-binding protein</fullName>
    </recommendedName>
</protein>
<dbReference type="PANTHER" id="PTHR48125">
    <property type="entry name" value="LP07818P1"/>
    <property type="match status" value="1"/>
</dbReference>
<accession>A0A2A7SBI0</accession>
<dbReference type="PROSITE" id="PS00018">
    <property type="entry name" value="EF_HAND_1"/>
    <property type="match status" value="1"/>
</dbReference>
<organism evidence="2 3">
    <name type="scientific">Burkholderia gladioli</name>
    <name type="common">Pseudomonas marginata</name>
    <name type="synonym">Phytomonas marginata</name>
    <dbReference type="NCBI Taxonomy" id="28095"/>
    <lineage>
        <taxon>Bacteria</taxon>
        <taxon>Pseudomonadati</taxon>
        <taxon>Pseudomonadota</taxon>
        <taxon>Betaproteobacteria</taxon>
        <taxon>Burkholderiales</taxon>
        <taxon>Burkholderiaceae</taxon>
        <taxon>Burkholderia</taxon>
    </lineage>
</organism>
<proteinExistence type="predicted"/>
<gene>
    <name evidence="2" type="ORF">CRM94_16375</name>
</gene>
<name>A0A2A7SBI0_BURGA</name>
<evidence type="ECO:0008006" key="4">
    <source>
        <dbReference type="Google" id="ProtNLM"/>
    </source>
</evidence>
<dbReference type="InterPro" id="IPR018247">
    <property type="entry name" value="EF_Hand_1_Ca_BS"/>
</dbReference>
<sequence>MSQHHSSGPHTAPAKPATSPSTSSAPAPEPYKPLAWAFPFTPADKSDGGDPMTYMKALAAAEDGFYPLGANGMWHGGIHFDQNTAKHLKQDEGIRAIADGEVVAYRLDSKYPEQDYQDGRHALYSTGFVLVRHKLQLPPPPPPKPDASKQVAGQPPTAPASAAPATAGKASTASTPAAAPASSQPRPGETLTFFSLYMHLMDWNTYQSASAQAKVAQVDAAKLNMASMPYWEGERFYRVGDKANDSQDVPKPKAPAAPPRDLIGEFIQSDFKTVPEPDAPDDDTANLPPPIKGIRIRESPNGKIIGILPKGSELTVSDTDEVAKAKPGWAKIKTIKSGTPAAAVVGGTPSPHAPYGYVYAKELDAVVNPQPLDSVVVLKQPYPVKAGDVVGQLGHYLRYTEAKLLPAKPTRPLLHLEVFAGPELEAFIQKSRARAKELPAAKTFLEISPGARLVTELAEPDQKLQPGVKLVPLDANAKGKWVKVQPKTAAPVHGGRHAKPTYTNSGTPVWVDGSLANTTTAAIVPGWKDFPLSFSNAKGPGADFRDVFRRVDLDKAGADSTVKDDKGRAWFLVTIGAKDGSARQGWACEQDHPLVRMCGPWDWPGFELIDNSSIMPVDMLKRYIHVTEQYLADESKTEFEASAATVNAGPLITNLEKAIDTDHDGKVTALELKHAQETPWMAEALSHLVVRCESEWGGGLGKWEALSPLMKKLLWLWKTEIERIGKLQWWEQVTSVEGFPKEPNPWHFHPIGVVGNFKASTLSALDALIRRIGDIIASGEGGYEAYNTGTKDVPGKVVGHSYAHGGPAGPVTSKTINEILATEPLSGTNTNRMFATGKYQTTFDTLRAGKARLSLSGDEVYDIDMQERMFRDFLFDKAGGGKLAAFVKHGKGTIDDAVFGASQEWASIATPAGYPTNKVKRNPDGSKVVTLSDGTLTYFQNEGAANKASMTSTQKLRDILAEIQGSR</sequence>
<dbReference type="RefSeq" id="WP_098153283.1">
    <property type="nucleotide sequence ID" value="NZ_PDDY01000002.1"/>
</dbReference>
<comment type="caution">
    <text evidence="2">The sequence shown here is derived from an EMBL/GenBank/DDBJ whole genome shotgun (WGS) entry which is preliminary data.</text>
</comment>
<dbReference type="Gene3D" id="1.10.530.10">
    <property type="match status" value="1"/>
</dbReference>
<dbReference type="Proteomes" id="UP000220629">
    <property type="component" value="Unassembled WGS sequence"/>
</dbReference>
<feature type="compositionally biased region" description="Low complexity" evidence="1">
    <location>
        <begin position="11"/>
        <end position="26"/>
    </location>
</feature>
<feature type="region of interest" description="Disordered" evidence="1">
    <location>
        <begin position="1"/>
        <end position="30"/>
    </location>
</feature>
<evidence type="ECO:0000256" key="1">
    <source>
        <dbReference type="SAM" id="MobiDB-lite"/>
    </source>
</evidence>
<dbReference type="PANTHER" id="PTHR48125:SF12">
    <property type="entry name" value="AT HOOK TRANSCRIPTION FACTOR FAMILY-RELATED"/>
    <property type="match status" value="1"/>
</dbReference>
<dbReference type="AlphaFoldDB" id="A0A2A7SBI0"/>
<feature type="region of interest" description="Disordered" evidence="1">
    <location>
        <begin position="134"/>
        <end position="186"/>
    </location>
</feature>
<feature type="region of interest" description="Disordered" evidence="1">
    <location>
        <begin position="274"/>
        <end position="293"/>
    </location>
</feature>
<evidence type="ECO:0000313" key="3">
    <source>
        <dbReference type="Proteomes" id="UP000220629"/>
    </source>
</evidence>
<dbReference type="EMBL" id="PDDY01000002">
    <property type="protein sequence ID" value="PEH40580.1"/>
    <property type="molecule type" value="Genomic_DNA"/>
</dbReference>
<reference evidence="3" key="1">
    <citation type="submission" date="2017-09" db="EMBL/GenBank/DDBJ databases">
        <title>FDA dAtabase for Regulatory Grade micrObial Sequences (FDA-ARGOS): Supporting development and validation of Infectious Disease Dx tests.</title>
        <authorList>
            <person name="Minogue T."/>
            <person name="Wolcott M."/>
            <person name="Wasieloski L."/>
            <person name="Aguilar W."/>
            <person name="Moore D."/>
            <person name="Tallon L."/>
            <person name="Sadzewicz L."/>
            <person name="Ott S."/>
            <person name="Zhao X."/>
            <person name="Nagaraj S."/>
            <person name="Vavikolanu K."/>
            <person name="Aluvathingal J."/>
            <person name="Nadendla S."/>
            <person name="Sichtig H."/>
        </authorList>
    </citation>
    <scope>NUCLEOTIDE SEQUENCE [LARGE SCALE GENOMIC DNA]</scope>
    <source>
        <strain evidence="3">FDAARGOS_390</strain>
    </source>
</reference>
<feature type="compositionally biased region" description="Low complexity" evidence="1">
    <location>
        <begin position="152"/>
        <end position="185"/>
    </location>
</feature>